<organism evidence="3 4">
    <name type="scientific">Dermatophagoides pteronyssinus</name>
    <name type="common">European house dust mite</name>
    <dbReference type="NCBI Taxonomy" id="6956"/>
    <lineage>
        <taxon>Eukaryota</taxon>
        <taxon>Metazoa</taxon>
        <taxon>Ecdysozoa</taxon>
        <taxon>Arthropoda</taxon>
        <taxon>Chelicerata</taxon>
        <taxon>Arachnida</taxon>
        <taxon>Acari</taxon>
        <taxon>Acariformes</taxon>
        <taxon>Sarcoptiformes</taxon>
        <taxon>Astigmata</taxon>
        <taxon>Psoroptidia</taxon>
        <taxon>Analgoidea</taxon>
        <taxon>Pyroglyphidae</taxon>
        <taxon>Dermatophagoidinae</taxon>
        <taxon>Dermatophagoides</taxon>
    </lineage>
</organism>
<dbReference type="Pfam" id="PF03803">
    <property type="entry name" value="Scramblase"/>
    <property type="match status" value="2"/>
</dbReference>
<protein>
    <recommendedName>
        <fullName evidence="5">Phospholipid scramblase</fullName>
    </recommendedName>
</protein>
<name>A0ABQ8JQ07_DERPT</name>
<feature type="region of interest" description="Disordered" evidence="2">
    <location>
        <begin position="102"/>
        <end position="137"/>
    </location>
</feature>
<evidence type="ECO:0000313" key="3">
    <source>
        <dbReference type="EMBL" id="KAH9424696.1"/>
    </source>
</evidence>
<dbReference type="Proteomes" id="UP000887458">
    <property type="component" value="Unassembled WGS sequence"/>
</dbReference>
<proteinExistence type="inferred from homology"/>
<evidence type="ECO:0000256" key="1">
    <source>
        <dbReference type="ARBA" id="ARBA00005350"/>
    </source>
</evidence>
<evidence type="ECO:0008006" key="5">
    <source>
        <dbReference type="Google" id="ProtNLM"/>
    </source>
</evidence>
<comment type="similarity">
    <text evidence="1">Belongs to the phospholipid scramblase family.</text>
</comment>
<dbReference type="InterPro" id="IPR025659">
    <property type="entry name" value="Tubby-like_C"/>
</dbReference>
<dbReference type="SUPFAM" id="SSF54518">
    <property type="entry name" value="Tubby C-terminal domain-like"/>
    <property type="match status" value="2"/>
</dbReference>
<accession>A0ABQ8JQ07</accession>
<reference evidence="3 4" key="2">
    <citation type="journal article" date="2022" name="Mol. Biol. Evol.">
        <title>Comparative Genomics Reveals Insights into the Divergent Evolution of Astigmatic Mites and Household Pest Adaptations.</title>
        <authorList>
            <person name="Xiong Q."/>
            <person name="Wan A.T."/>
            <person name="Liu X."/>
            <person name="Fung C.S."/>
            <person name="Xiao X."/>
            <person name="Malainual N."/>
            <person name="Hou J."/>
            <person name="Wang L."/>
            <person name="Wang M."/>
            <person name="Yang K.Y."/>
            <person name="Cui Y."/>
            <person name="Leung E.L."/>
            <person name="Nong W."/>
            <person name="Shin S.K."/>
            <person name="Au S.W."/>
            <person name="Jeong K.Y."/>
            <person name="Chew F.T."/>
            <person name="Hui J.H."/>
            <person name="Leung T.F."/>
            <person name="Tungtrongchitr A."/>
            <person name="Zhong N."/>
            <person name="Liu Z."/>
            <person name="Tsui S.K."/>
        </authorList>
    </citation>
    <scope>NUCLEOTIDE SEQUENCE [LARGE SCALE GENOMIC DNA]</scope>
    <source>
        <strain evidence="3">Derp</strain>
    </source>
</reference>
<feature type="compositionally biased region" description="Polar residues" evidence="2">
    <location>
        <begin position="102"/>
        <end position="121"/>
    </location>
</feature>
<dbReference type="PANTHER" id="PTHR23248:SF9">
    <property type="entry name" value="PHOSPHOLIPID SCRAMBLASE"/>
    <property type="match status" value="1"/>
</dbReference>
<comment type="caution">
    <text evidence="3">The sequence shown here is derived from an EMBL/GenBank/DDBJ whole genome shotgun (WGS) entry which is preliminary data.</text>
</comment>
<gene>
    <name evidence="3" type="ORF">DERP_013925</name>
</gene>
<evidence type="ECO:0000313" key="4">
    <source>
        <dbReference type="Proteomes" id="UP000887458"/>
    </source>
</evidence>
<feature type="compositionally biased region" description="Pro residues" evidence="2">
    <location>
        <begin position="125"/>
        <end position="137"/>
    </location>
</feature>
<sequence>MNHTNILDERHHLSTAVSRYLIDKQPTTTKPKIHNREIFAIIIATFSKSKKISRVFFPPKGVNTIINYFINLSIFFDKFSQNYGGYPPLNQTISYPAPGTVGYNNNMGQSQEQPPGYYQSSPNGPGQPPIMQQPPMNFYPPPMAPQQAPFGPYADPNVPPGLELLLTLNQLIIEQQVEMLEAFLGFETNNKYIVKNLNGQHLYYAAEENDCCTRNCLGEIRSFVMRLYDNQRKEIIRFERPIRCNSCLFPCFLQKLDVYSGPNKLGSIRQEWSICYPVFSILNATGQKVLHIEGPLIKFSCGGNVEFAIQSNDGETQIGKISKQWSGLAREMFTDADRFGIEFPLDLDVSIKAVLLGATFLIFLLINYPPQRYNNNMGQTQSQSQPYPIMPTGHYQSPQTDGQTPMNSYTPLKQYAPFGTYADPSVPPGLEILLTLNQLIIEQQVEMFEVLAGFETNNSYIVKNIDGQQLYYATEENDCCTRNCFSKYRPFVMRLYDSRRNEIIRLDRPWRCNSCLFPCCLQKLDVYSGGYKLGSVRQEWTVCCPAFSILNATGKKVLRIKGPFLTFSCCCGNVKFNVVSNDGTTQVGKISKQWSGLVREMFTDADHFGVKFPRDLDVSIKAVLLGATFLIDFMFFEKVHNDKEDSLGTY</sequence>
<reference evidence="3 4" key="1">
    <citation type="journal article" date="2018" name="J. Allergy Clin. Immunol.">
        <title>High-quality assembly of Dermatophagoides pteronyssinus genome and transcriptome reveals a wide range of novel allergens.</title>
        <authorList>
            <person name="Liu X.Y."/>
            <person name="Yang K.Y."/>
            <person name="Wang M.Q."/>
            <person name="Kwok J.S."/>
            <person name="Zeng X."/>
            <person name="Yang Z."/>
            <person name="Xiao X.J."/>
            <person name="Lau C.P."/>
            <person name="Li Y."/>
            <person name="Huang Z.M."/>
            <person name="Ba J.G."/>
            <person name="Yim A.K."/>
            <person name="Ouyang C.Y."/>
            <person name="Ngai S.M."/>
            <person name="Chan T.F."/>
            <person name="Leung E.L."/>
            <person name="Liu L."/>
            <person name="Liu Z.G."/>
            <person name="Tsui S.K."/>
        </authorList>
    </citation>
    <scope>NUCLEOTIDE SEQUENCE [LARGE SCALE GENOMIC DNA]</scope>
    <source>
        <strain evidence="3">Derp</strain>
    </source>
</reference>
<dbReference type="EMBL" id="NJHN03000027">
    <property type="protein sequence ID" value="KAH9424696.1"/>
    <property type="molecule type" value="Genomic_DNA"/>
</dbReference>
<dbReference type="PANTHER" id="PTHR23248">
    <property type="entry name" value="PHOSPHOLIPID SCRAMBLASE-RELATED"/>
    <property type="match status" value="1"/>
</dbReference>
<evidence type="ECO:0000256" key="2">
    <source>
        <dbReference type="SAM" id="MobiDB-lite"/>
    </source>
</evidence>
<keyword evidence="4" id="KW-1185">Reference proteome</keyword>
<dbReference type="InterPro" id="IPR005552">
    <property type="entry name" value="Scramblase"/>
</dbReference>